<feature type="domain" description="Helix-turn-helix" evidence="1">
    <location>
        <begin position="76"/>
        <end position="121"/>
    </location>
</feature>
<evidence type="ECO:0000313" key="3">
    <source>
        <dbReference type="Proteomes" id="UP000013961"/>
    </source>
</evidence>
<gene>
    <name evidence="2" type="ORF">MASS_4359</name>
</gene>
<dbReference type="GO" id="GO:0003677">
    <property type="term" value="F:DNA binding"/>
    <property type="evidence" value="ECO:0007669"/>
    <property type="project" value="InterPro"/>
</dbReference>
<dbReference type="InterPro" id="IPR041657">
    <property type="entry name" value="HTH_17"/>
</dbReference>
<dbReference type="Proteomes" id="UP000013961">
    <property type="component" value="Chromosome"/>
</dbReference>
<evidence type="ECO:0000259" key="1">
    <source>
        <dbReference type="Pfam" id="PF12728"/>
    </source>
</evidence>
<dbReference type="Pfam" id="PF12728">
    <property type="entry name" value="HTH_17"/>
    <property type="match status" value="1"/>
</dbReference>
<dbReference type="SUPFAM" id="SSF46955">
    <property type="entry name" value="Putative DNA-binding domain"/>
    <property type="match status" value="1"/>
</dbReference>
<accession>A0AB33AH20</accession>
<evidence type="ECO:0000313" key="2">
    <source>
        <dbReference type="EMBL" id="AGM30961.1"/>
    </source>
</evidence>
<dbReference type="InterPro" id="IPR010093">
    <property type="entry name" value="SinI_DNA-bd"/>
</dbReference>
<name>A0AB33AH20_9MYCO</name>
<dbReference type="EMBL" id="CP004374">
    <property type="protein sequence ID" value="AGM30961.1"/>
    <property type="molecule type" value="Genomic_DNA"/>
</dbReference>
<organism evidence="2 3">
    <name type="scientific">Mycobacteroides abscessus subsp. bolletii 50594</name>
    <dbReference type="NCBI Taxonomy" id="1303024"/>
    <lineage>
        <taxon>Bacteria</taxon>
        <taxon>Bacillati</taxon>
        <taxon>Actinomycetota</taxon>
        <taxon>Actinomycetes</taxon>
        <taxon>Mycobacteriales</taxon>
        <taxon>Mycobacteriaceae</taxon>
        <taxon>Mycobacteroides</taxon>
        <taxon>Mycobacteroides abscessus</taxon>
    </lineage>
</organism>
<dbReference type="AlphaFoldDB" id="A0AB33AH20"/>
<dbReference type="KEGG" id="mabb:MASS_4359"/>
<reference evidence="2 3" key="1">
    <citation type="journal article" date="2013" name="Genome Announc.">
        <title>Complete Genome Sequence of Mycobacterium massiliense Clinical Strain Asan 50594, Belonging to the Type II Genotype.</title>
        <authorList>
            <person name="Kim B.J."/>
            <person name="Kim B.R."/>
            <person name="Hong S.H."/>
            <person name="Seok S.H."/>
            <person name="Kook Y.H."/>
            <person name="Kim B.J."/>
        </authorList>
    </citation>
    <scope>NUCLEOTIDE SEQUENCE [LARGE SCALE GENOMIC DNA]</scope>
    <source>
        <strain evidence="2 3">50594</strain>
    </source>
</reference>
<protein>
    <recommendedName>
        <fullName evidence="1">Helix-turn-helix domain-containing protein</fullName>
    </recommendedName>
</protein>
<proteinExistence type="predicted"/>
<sequence length="125" mass="14054">MSQPEDYLLPDGSVRVPPALARWIEIKARIDGAMRSRVKLAGHPVLHPFLLALHQSAMSASGTKTARGQGHHEELWMTTTEAAVELGKTDRCVRRWCEQGRLKARKHGRVWLVRRVDVETLRAAA</sequence>
<dbReference type="RefSeq" id="WP_016343490.1">
    <property type="nucleotide sequence ID" value="NC_021282.1"/>
</dbReference>
<dbReference type="NCBIfam" id="TIGR01764">
    <property type="entry name" value="excise"/>
    <property type="match status" value="1"/>
</dbReference>
<dbReference type="InterPro" id="IPR009061">
    <property type="entry name" value="DNA-bd_dom_put_sf"/>
</dbReference>